<feature type="transmembrane region" description="Helical" evidence="1">
    <location>
        <begin position="110"/>
        <end position="127"/>
    </location>
</feature>
<dbReference type="VEuPathDB" id="FungiDB:PV07_04508"/>
<evidence type="ECO:0000313" key="2">
    <source>
        <dbReference type="EMBL" id="KIW33004.1"/>
    </source>
</evidence>
<name>A0A0D2DBG4_9EURO</name>
<dbReference type="STRING" id="569365.A0A0D2DBG4"/>
<keyword evidence="1" id="KW-0812">Transmembrane</keyword>
<feature type="transmembrane region" description="Helical" evidence="1">
    <location>
        <begin position="79"/>
        <end position="104"/>
    </location>
</feature>
<dbReference type="RefSeq" id="XP_016253220.1">
    <property type="nucleotide sequence ID" value="XM_016391318.1"/>
</dbReference>
<keyword evidence="1" id="KW-1133">Transmembrane helix</keyword>
<keyword evidence="3" id="KW-1185">Reference proteome</keyword>
<sequence>MAPSRGNATIVSAIDDGDTAVQQQSSSALISAKRNLNYLISPTAATAERPARFRTRALLRTVRYVGQFIIWRLVRWAKYVAVGTLVAAVGATAFGGMISGVAWLAAPPTIGASIIAAGVWGVGRFAAGRLHRRWKNSGGDMGEEVRERVEDQAGGIRSEGSYGLDVGPRAVPW</sequence>
<dbReference type="EMBL" id="KN847041">
    <property type="protein sequence ID" value="KIW33004.1"/>
    <property type="molecule type" value="Genomic_DNA"/>
</dbReference>
<dbReference type="HOGENOM" id="CLU_131612_1_0_1"/>
<protein>
    <submittedName>
        <fullName evidence="2">Uncharacterized protein</fullName>
    </submittedName>
</protein>
<gene>
    <name evidence="2" type="ORF">PV07_04508</name>
</gene>
<dbReference type="AlphaFoldDB" id="A0A0D2DBG4"/>
<organism evidence="2 3">
    <name type="scientific">Cladophialophora immunda</name>
    <dbReference type="NCBI Taxonomy" id="569365"/>
    <lineage>
        <taxon>Eukaryota</taxon>
        <taxon>Fungi</taxon>
        <taxon>Dikarya</taxon>
        <taxon>Ascomycota</taxon>
        <taxon>Pezizomycotina</taxon>
        <taxon>Eurotiomycetes</taxon>
        <taxon>Chaetothyriomycetidae</taxon>
        <taxon>Chaetothyriales</taxon>
        <taxon>Herpotrichiellaceae</taxon>
        <taxon>Cladophialophora</taxon>
    </lineage>
</organism>
<dbReference type="GeneID" id="27343702"/>
<keyword evidence="1" id="KW-0472">Membrane</keyword>
<dbReference type="OrthoDB" id="3597994at2759"/>
<proteinExistence type="predicted"/>
<evidence type="ECO:0000256" key="1">
    <source>
        <dbReference type="SAM" id="Phobius"/>
    </source>
</evidence>
<reference evidence="2 3" key="1">
    <citation type="submission" date="2015-01" db="EMBL/GenBank/DDBJ databases">
        <title>The Genome Sequence of Cladophialophora immunda CBS83496.</title>
        <authorList>
            <consortium name="The Broad Institute Genomics Platform"/>
            <person name="Cuomo C."/>
            <person name="de Hoog S."/>
            <person name="Gorbushina A."/>
            <person name="Stielow B."/>
            <person name="Teixiera M."/>
            <person name="Abouelleil A."/>
            <person name="Chapman S.B."/>
            <person name="Priest M."/>
            <person name="Young S.K."/>
            <person name="Wortman J."/>
            <person name="Nusbaum C."/>
            <person name="Birren B."/>
        </authorList>
    </citation>
    <scope>NUCLEOTIDE SEQUENCE [LARGE SCALE GENOMIC DNA]</scope>
    <source>
        <strain evidence="2 3">CBS 83496</strain>
    </source>
</reference>
<dbReference type="Proteomes" id="UP000054466">
    <property type="component" value="Unassembled WGS sequence"/>
</dbReference>
<accession>A0A0D2DBG4</accession>
<evidence type="ECO:0000313" key="3">
    <source>
        <dbReference type="Proteomes" id="UP000054466"/>
    </source>
</evidence>